<evidence type="ECO:0000313" key="1">
    <source>
        <dbReference type="EMBL" id="CDN46596.1"/>
    </source>
</evidence>
<dbReference type="AlphaFoldDB" id="A0A068SLJ5"/>
<dbReference type="RefSeq" id="WP_038584081.1">
    <property type="nucleotide sequence ID" value="NZ_HG938353.1"/>
</dbReference>
<dbReference type="GeneID" id="24259398"/>
<name>A0A068SLJ5_NEOGA</name>
<reference evidence="2" key="1">
    <citation type="journal article" date="2014" name="BMC Genomics">
        <title>Genome sequencing of two Neorhizobium galegae strains reveals a noeT gene responsible for the unusual acetylation of the nodulation factors.</title>
        <authorList>
            <person name="Osterman J."/>
            <person name="Marsh J."/>
            <person name="Laine P.K."/>
            <person name="Zeng Z."/>
            <person name="Alatalo E."/>
            <person name="Sullivan J.T."/>
            <person name="Young J.P."/>
            <person name="Thomas-Oates J."/>
            <person name="Paulin L."/>
            <person name="Lindstrom K."/>
        </authorList>
    </citation>
    <scope>NUCLEOTIDE SEQUENCE [LARGE SCALE GENOMIC DNA]</scope>
    <source>
        <strain evidence="2">HAMBI 540</strain>
    </source>
</reference>
<proteinExistence type="predicted"/>
<accession>A0A068SLJ5</accession>
<dbReference type="KEGG" id="ngg:RG540_CH04050"/>
<organism evidence="1 2">
    <name type="scientific">Neorhizobium galegae bv. orientalis str. HAMBI 540</name>
    <dbReference type="NCBI Taxonomy" id="1028800"/>
    <lineage>
        <taxon>Bacteria</taxon>
        <taxon>Pseudomonadati</taxon>
        <taxon>Pseudomonadota</taxon>
        <taxon>Alphaproteobacteria</taxon>
        <taxon>Hyphomicrobiales</taxon>
        <taxon>Rhizobiaceae</taxon>
        <taxon>Rhizobium/Agrobacterium group</taxon>
        <taxon>Neorhizobium</taxon>
    </lineage>
</organism>
<evidence type="ECO:0000313" key="2">
    <source>
        <dbReference type="Proteomes" id="UP000028181"/>
    </source>
</evidence>
<dbReference type="Proteomes" id="UP000028181">
    <property type="component" value="Chromosome I"/>
</dbReference>
<gene>
    <name evidence="1" type="ORF">RG540_CH04050</name>
</gene>
<dbReference type="eggNOG" id="ENOG503156U">
    <property type="taxonomic scope" value="Bacteria"/>
</dbReference>
<protein>
    <submittedName>
        <fullName evidence="1">Uncharacterized protein</fullName>
    </submittedName>
</protein>
<dbReference type="PATRIC" id="fig|1028800.3.peg.399"/>
<dbReference type="OrthoDB" id="8402133at2"/>
<dbReference type="EMBL" id="HG938353">
    <property type="protein sequence ID" value="CDN46596.1"/>
    <property type="molecule type" value="Genomic_DNA"/>
</dbReference>
<sequence>MDKPELSDYEKLRAEQHEELCRATASICFLDSGFCHLRACRRRRVCSGPMLPSVHQIWKVRAQQEIGLSGKACADLPLCIANREPQRYELFKQALQKLQQLAIDEPNLDVLRACILVAARRRAKKHLLTSHPLHPTSTAEQGVEP</sequence>
<keyword evidence="2" id="KW-1185">Reference proteome</keyword>
<dbReference type="HOGENOM" id="CLU_1784832_0_0_5"/>